<keyword evidence="5" id="KW-0949">S-adenosyl-L-methionine</keyword>
<accession>A0ABR3Q554</accession>
<keyword evidence="3" id="KW-0489">Methyltransferase</keyword>
<protein>
    <recommendedName>
        <fullName evidence="2">carnosine N-methyltransferase</fullName>
        <ecNumber evidence="2">2.1.1.22</ecNumber>
    </recommendedName>
</protein>
<evidence type="ECO:0000256" key="5">
    <source>
        <dbReference type="ARBA" id="ARBA00022691"/>
    </source>
</evidence>
<evidence type="ECO:0000256" key="2">
    <source>
        <dbReference type="ARBA" id="ARBA00012003"/>
    </source>
</evidence>
<evidence type="ECO:0000256" key="3">
    <source>
        <dbReference type="ARBA" id="ARBA00022603"/>
    </source>
</evidence>
<evidence type="ECO:0000256" key="4">
    <source>
        <dbReference type="ARBA" id="ARBA00022679"/>
    </source>
</evidence>
<sequence>MSDAEERQHWRDVVRAFDGYMQYHLSANNARRMAFLQQPRDARAAYEAVGYRDKLDAVDEGIRRNAEFVDLVIQDPVFAEMLMEGGGGDGHGGHGHGAGHGHSHDAHAHSHDHAHDHGHGHSHAAHDHPAPAPSPPHARPTQAERDASQDKVRSTLRSFARDWSAEGAAERAAAYDPIIAALEAYYPDVGARSRVRVLVPGCGLGRLAMEVAARGFEAQGNEFSTFMLIASNFVLNQSTHSNAHVLFPWLHGFSNHQTTANGLLRSVLVPDVVPADILAGRPEGAFSLVAGDFEEVYGPQHWGDGAGGGSDEGGNADQRGRWGAVITCFFIDTARNVLNYLRIIHTILAEGGVWINLGPLLWHFENSPTASARGEVGSIDLSLDEVKELARGVGFEIREEKMVRSTYTGVPDSMLEHVYNCAFWTATKLPKAAA</sequence>
<dbReference type="SUPFAM" id="SSF53335">
    <property type="entry name" value="S-adenosyl-L-methionine-dependent methyltransferases"/>
    <property type="match status" value="1"/>
</dbReference>
<dbReference type="PANTHER" id="PTHR12303">
    <property type="entry name" value="CARNOSINE N-METHYLTRANSFERASE"/>
    <property type="match status" value="1"/>
</dbReference>
<dbReference type="InterPro" id="IPR012901">
    <property type="entry name" value="CARME"/>
</dbReference>
<evidence type="ECO:0000256" key="1">
    <source>
        <dbReference type="ARBA" id="ARBA00010086"/>
    </source>
</evidence>
<comment type="caution">
    <text evidence="7">The sequence shown here is derived from an EMBL/GenBank/DDBJ whole genome shotgun (WGS) entry which is preliminary data.</text>
</comment>
<dbReference type="RefSeq" id="XP_069209742.1">
    <property type="nucleotide sequence ID" value="XM_069352324.1"/>
</dbReference>
<evidence type="ECO:0000313" key="8">
    <source>
        <dbReference type="Proteomes" id="UP001565368"/>
    </source>
</evidence>
<keyword evidence="8" id="KW-1185">Reference proteome</keyword>
<organism evidence="7 8">
    <name type="scientific">Vanrija albida</name>
    <dbReference type="NCBI Taxonomy" id="181172"/>
    <lineage>
        <taxon>Eukaryota</taxon>
        <taxon>Fungi</taxon>
        <taxon>Dikarya</taxon>
        <taxon>Basidiomycota</taxon>
        <taxon>Agaricomycotina</taxon>
        <taxon>Tremellomycetes</taxon>
        <taxon>Trichosporonales</taxon>
        <taxon>Trichosporonaceae</taxon>
        <taxon>Vanrija</taxon>
    </lineage>
</organism>
<dbReference type="PANTHER" id="PTHR12303:SF6">
    <property type="entry name" value="CARNOSINE N-METHYLTRANSFERASE"/>
    <property type="match status" value="1"/>
</dbReference>
<proteinExistence type="inferred from homology"/>
<reference evidence="7 8" key="1">
    <citation type="submission" date="2023-08" db="EMBL/GenBank/DDBJ databases">
        <title>Annotated Genome Sequence of Vanrija albida AlHP1.</title>
        <authorList>
            <person name="Herzog R."/>
        </authorList>
    </citation>
    <scope>NUCLEOTIDE SEQUENCE [LARGE SCALE GENOMIC DNA]</scope>
    <source>
        <strain evidence="7 8">AlHP1</strain>
    </source>
</reference>
<keyword evidence="4" id="KW-0808">Transferase</keyword>
<dbReference type="Gene3D" id="3.40.50.150">
    <property type="entry name" value="Vaccinia Virus protein VP39"/>
    <property type="match status" value="1"/>
</dbReference>
<dbReference type="Proteomes" id="UP001565368">
    <property type="component" value="Unassembled WGS sequence"/>
</dbReference>
<comment type="similarity">
    <text evidence="1">Belongs to the carnosine N-methyltransferase family.</text>
</comment>
<dbReference type="GeneID" id="95984838"/>
<dbReference type="EC" id="2.1.1.22" evidence="2"/>
<feature type="compositionally biased region" description="Basic and acidic residues" evidence="6">
    <location>
        <begin position="102"/>
        <end position="129"/>
    </location>
</feature>
<name>A0ABR3Q554_9TREE</name>
<dbReference type="InterPro" id="IPR029063">
    <property type="entry name" value="SAM-dependent_MTases_sf"/>
</dbReference>
<dbReference type="SMART" id="SM01296">
    <property type="entry name" value="N2227"/>
    <property type="match status" value="1"/>
</dbReference>
<evidence type="ECO:0000313" key="7">
    <source>
        <dbReference type="EMBL" id="KAL1409798.1"/>
    </source>
</evidence>
<feature type="region of interest" description="Disordered" evidence="6">
    <location>
        <begin position="83"/>
        <end position="153"/>
    </location>
</feature>
<feature type="compositionally biased region" description="Basic and acidic residues" evidence="6">
    <location>
        <begin position="142"/>
        <end position="153"/>
    </location>
</feature>
<dbReference type="EMBL" id="JBBXJM010000003">
    <property type="protein sequence ID" value="KAL1409798.1"/>
    <property type="molecule type" value="Genomic_DNA"/>
</dbReference>
<evidence type="ECO:0000256" key="6">
    <source>
        <dbReference type="SAM" id="MobiDB-lite"/>
    </source>
</evidence>
<gene>
    <name evidence="7" type="ORF">Q8F55_003795</name>
</gene>
<dbReference type="Pfam" id="PF07942">
    <property type="entry name" value="CARME"/>
    <property type="match status" value="1"/>
</dbReference>